<dbReference type="Proteomes" id="UP000614609">
    <property type="component" value="Unassembled WGS sequence"/>
</dbReference>
<dbReference type="AlphaFoldDB" id="A0A830FTA2"/>
<name>A0A830FTA2_9EURY</name>
<sequence length="88" mass="9767">MGTVADEAGLGEIVARRSKPARVTRGEVHVDREEKRIQGEKKEIGSTGSGHTCSWGSSILVLLSYYWGRGEVCRRRKREYGNETDAGE</sequence>
<keyword evidence="2" id="KW-1185">Reference proteome</keyword>
<reference evidence="1" key="2">
    <citation type="submission" date="2020-09" db="EMBL/GenBank/DDBJ databases">
        <authorList>
            <person name="Sun Q."/>
            <person name="Ohkuma M."/>
        </authorList>
    </citation>
    <scope>NUCLEOTIDE SEQUENCE</scope>
    <source>
        <strain evidence="1">JCM 16108</strain>
    </source>
</reference>
<proteinExistence type="predicted"/>
<reference evidence="1" key="1">
    <citation type="journal article" date="2014" name="Int. J. Syst. Evol. Microbiol.">
        <title>Complete genome sequence of Corynebacterium casei LMG S-19264T (=DSM 44701T), isolated from a smear-ripened cheese.</title>
        <authorList>
            <consortium name="US DOE Joint Genome Institute (JGI-PGF)"/>
            <person name="Walter F."/>
            <person name="Albersmeier A."/>
            <person name="Kalinowski J."/>
            <person name="Ruckert C."/>
        </authorList>
    </citation>
    <scope>NUCLEOTIDE SEQUENCE</scope>
    <source>
        <strain evidence="1">JCM 16108</strain>
    </source>
</reference>
<accession>A0A830FTA2</accession>
<evidence type="ECO:0000313" key="2">
    <source>
        <dbReference type="Proteomes" id="UP000614609"/>
    </source>
</evidence>
<comment type="caution">
    <text evidence="1">The sequence shown here is derived from an EMBL/GenBank/DDBJ whole genome shotgun (WGS) entry which is preliminary data.</text>
</comment>
<gene>
    <name evidence="1" type="ORF">GCM10009017_03490</name>
</gene>
<evidence type="ECO:0000313" key="1">
    <source>
        <dbReference type="EMBL" id="GGM56652.1"/>
    </source>
</evidence>
<organism evidence="1 2">
    <name type="scientific">Halarchaeum rubridurum</name>
    <dbReference type="NCBI Taxonomy" id="489911"/>
    <lineage>
        <taxon>Archaea</taxon>
        <taxon>Methanobacteriati</taxon>
        <taxon>Methanobacteriota</taxon>
        <taxon>Stenosarchaea group</taxon>
        <taxon>Halobacteria</taxon>
        <taxon>Halobacteriales</taxon>
        <taxon>Halobacteriaceae</taxon>
    </lineage>
</organism>
<dbReference type="EMBL" id="BMOO01000001">
    <property type="protein sequence ID" value="GGM56652.1"/>
    <property type="molecule type" value="Genomic_DNA"/>
</dbReference>
<protein>
    <submittedName>
        <fullName evidence="1">Uncharacterized protein</fullName>
    </submittedName>
</protein>